<dbReference type="GO" id="GO:0030003">
    <property type="term" value="P:intracellular monoatomic cation homeostasis"/>
    <property type="evidence" value="ECO:0007669"/>
    <property type="project" value="TreeGrafter"/>
</dbReference>
<proteinExistence type="inferred from homology"/>
<dbReference type="PANTHER" id="PTHR12191">
    <property type="entry name" value="SOLUTE CARRIER FAMILY 39"/>
    <property type="match status" value="1"/>
</dbReference>
<feature type="transmembrane region" description="Helical" evidence="6">
    <location>
        <begin position="61"/>
        <end position="86"/>
    </location>
</feature>
<keyword evidence="5 6" id="KW-0472">Membrane</keyword>
<comment type="similarity">
    <text evidence="2">Belongs to the ZIP transporter (TC 2.A.5) family.</text>
</comment>
<dbReference type="PANTHER" id="PTHR12191:SF37">
    <property type="entry name" value="ZINC TRANSPORTER FOI"/>
    <property type="match status" value="1"/>
</dbReference>
<evidence type="ECO:0000256" key="5">
    <source>
        <dbReference type="ARBA" id="ARBA00023136"/>
    </source>
</evidence>
<dbReference type="AlphaFoldDB" id="A0AAD8AGJ8"/>
<comment type="subcellular location">
    <subcellularLocation>
        <location evidence="1">Membrane</location>
        <topology evidence="1">Multi-pass membrane protein</topology>
    </subcellularLocation>
</comment>
<reference evidence="7" key="1">
    <citation type="journal article" date="2023" name="IScience">
        <title>Live-bearing cockroach genome reveals convergent evolutionary mechanisms linked to viviparity in insects and beyond.</title>
        <authorList>
            <person name="Fouks B."/>
            <person name="Harrison M.C."/>
            <person name="Mikhailova A.A."/>
            <person name="Marchal E."/>
            <person name="English S."/>
            <person name="Carruthers M."/>
            <person name="Jennings E.C."/>
            <person name="Chiamaka E.L."/>
            <person name="Frigard R.A."/>
            <person name="Pippel M."/>
            <person name="Attardo G.M."/>
            <person name="Benoit J.B."/>
            <person name="Bornberg-Bauer E."/>
            <person name="Tobe S.S."/>
        </authorList>
    </citation>
    <scope>NUCLEOTIDE SEQUENCE</scope>
    <source>
        <strain evidence="7">Stay&amp;Tobe</strain>
    </source>
</reference>
<keyword evidence="3 6" id="KW-0812">Transmembrane</keyword>
<dbReference type="GO" id="GO:0005385">
    <property type="term" value="F:zinc ion transmembrane transporter activity"/>
    <property type="evidence" value="ECO:0007669"/>
    <property type="project" value="TreeGrafter"/>
</dbReference>
<comment type="caution">
    <text evidence="7">The sequence shown here is derived from an EMBL/GenBank/DDBJ whole genome shotgun (WGS) entry which is preliminary data.</text>
</comment>
<dbReference type="Proteomes" id="UP001233999">
    <property type="component" value="Unassembled WGS sequence"/>
</dbReference>
<evidence type="ECO:0000256" key="4">
    <source>
        <dbReference type="ARBA" id="ARBA00022989"/>
    </source>
</evidence>
<keyword evidence="8" id="KW-1185">Reference proteome</keyword>
<keyword evidence="4 6" id="KW-1133">Transmembrane helix</keyword>
<name>A0AAD8AGJ8_DIPPU</name>
<evidence type="ECO:0000256" key="3">
    <source>
        <dbReference type="ARBA" id="ARBA00022692"/>
    </source>
</evidence>
<sequence length="252" mass="27625">MGRQTDISNCKPTENGSCIISDQCNDIATFMIDNNATCSWFTYEENVPLPVTINKPSSIKVWGFGLMSVGIISLSGLFGGLFWPLINSKLYKYMMHILIGLAVGSLSATSLFQLIPEGFEIKSTNEGYLNIALFIWGSIWTLYMLQVLSRIAFHKKNKIQKKIINDTSLEYQAADGLLSTAAKSENSPSISTVDEPSAHNDDKKTIAYMIIFGDALHNFIDGMSIGAAYSQDLSAGLGISIAIACEEFPHEL</sequence>
<dbReference type="InterPro" id="IPR050799">
    <property type="entry name" value="ZIP_Transporter"/>
</dbReference>
<dbReference type="Pfam" id="PF02535">
    <property type="entry name" value="Zip"/>
    <property type="match status" value="1"/>
</dbReference>
<feature type="transmembrane region" description="Helical" evidence="6">
    <location>
        <begin position="127"/>
        <end position="153"/>
    </location>
</feature>
<protein>
    <submittedName>
        <fullName evidence="7">Uncharacterized protein</fullName>
    </submittedName>
</protein>
<organism evidence="7 8">
    <name type="scientific">Diploptera punctata</name>
    <name type="common">Pacific beetle cockroach</name>
    <dbReference type="NCBI Taxonomy" id="6984"/>
    <lineage>
        <taxon>Eukaryota</taxon>
        <taxon>Metazoa</taxon>
        <taxon>Ecdysozoa</taxon>
        <taxon>Arthropoda</taxon>
        <taxon>Hexapoda</taxon>
        <taxon>Insecta</taxon>
        <taxon>Pterygota</taxon>
        <taxon>Neoptera</taxon>
        <taxon>Polyneoptera</taxon>
        <taxon>Dictyoptera</taxon>
        <taxon>Blattodea</taxon>
        <taxon>Blaberoidea</taxon>
        <taxon>Blaberidae</taxon>
        <taxon>Diplopterinae</taxon>
        <taxon>Diploptera</taxon>
    </lineage>
</organism>
<evidence type="ECO:0000256" key="6">
    <source>
        <dbReference type="SAM" id="Phobius"/>
    </source>
</evidence>
<evidence type="ECO:0000313" key="7">
    <source>
        <dbReference type="EMBL" id="KAJ9598201.1"/>
    </source>
</evidence>
<evidence type="ECO:0000256" key="2">
    <source>
        <dbReference type="ARBA" id="ARBA00006939"/>
    </source>
</evidence>
<dbReference type="EMBL" id="JASPKZ010001237">
    <property type="protein sequence ID" value="KAJ9598201.1"/>
    <property type="molecule type" value="Genomic_DNA"/>
</dbReference>
<dbReference type="GO" id="GO:0140410">
    <property type="term" value="F:monoatomic cation:bicarbonate symporter activity"/>
    <property type="evidence" value="ECO:0007669"/>
    <property type="project" value="TreeGrafter"/>
</dbReference>
<evidence type="ECO:0000256" key="1">
    <source>
        <dbReference type="ARBA" id="ARBA00004141"/>
    </source>
</evidence>
<dbReference type="GO" id="GO:0005886">
    <property type="term" value="C:plasma membrane"/>
    <property type="evidence" value="ECO:0007669"/>
    <property type="project" value="TreeGrafter"/>
</dbReference>
<gene>
    <name evidence="7" type="ORF">L9F63_011121</name>
</gene>
<accession>A0AAD8AGJ8</accession>
<reference evidence="7" key="2">
    <citation type="submission" date="2023-05" db="EMBL/GenBank/DDBJ databases">
        <authorList>
            <person name="Fouks B."/>
        </authorList>
    </citation>
    <scope>NUCLEOTIDE SEQUENCE</scope>
    <source>
        <strain evidence="7">Stay&amp;Tobe</strain>
        <tissue evidence="7">Testes</tissue>
    </source>
</reference>
<dbReference type="GO" id="GO:0071578">
    <property type="term" value="P:zinc ion import across plasma membrane"/>
    <property type="evidence" value="ECO:0007669"/>
    <property type="project" value="TreeGrafter"/>
</dbReference>
<evidence type="ECO:0000313" key="8">
    <source>
        <dbReference type="Proteomes" id="UP001233999"/>
    </source>
</evidence>
<feature type="non-terminal residue" evidence="7">
    <location>
        <position position="252"/>
    </location>
</feature>
<dbReference type="InterPro" id="IPR003689">
    <property type="entry name" value="ZIP"/>
</dbReference>
<feature type="transmembrane region" description="Helical" evidence="6">
    <location>
        <begin position="93"/>
        <end position="115"/>
    </location>
</feature>